<dbReference type="RefSeq" id="WP_271011685.1">
    <property type="nucleotide sequence ID" value="NZ_JAQIFT010000030.1"/>
</dbReference>
<evidence type="ECO:0000256" key="7">
    <source>
        <dbReference type="SAM" id="Phobius"/>
    </source>
</evidence>
<feature type="transmembrane region" description="Helical" evidence="7">
    <location>
        <begin position="411"/>
        <end position="430"/>
    </location>
</feature>
<keyword evidence="5 7" id="KW-0472">Membrane</keyword>
<name>A0AA42J0B7_9FIRM</name>
<comment type="subcellular location">
    <subcellularLocation>
        <location evidence="1">Cell membrane</location>
        <topology evidence="1">Multi-pass membrane protein</topology>
    </subcellularLocation>
</comment>
<feature type="transmembrane region" description="Helical" evidence="7">
    <location>
        <begin position="46"/>
        <end position="66"/>
    </location>
</feature>
<feature type="domain" description="AAA" evidence="8">
    <location>
        <begin position="525"/>
        <end position="685"/>
    </location>
</feature>
<evidence type="ECO:0000256" key="6">
    <source>
        <dbReference type="ARBA" id="ARBA00023137"/>
    </source>
</evidence>
<dbReference type="EMBL" id="JAQIFT010000030">
    <property type="protein sequence ID" value="MDA3731285.1"/>
    <property type="molecule type" value="Genomic_DNA"/>
</dbReference>
<evidence type="ECO:0000256" key="5">
    <source>
        <dbReference type="ARBA" id="ARBA00023136"/>
    </source>
</evidence>
<feature type="transmembrane region" description="Helical" evidence="7">
    <location>
        <begin position="12"/>
        <end position="34"/>
    </location>
</feature>
<dbReference type="Pfam" id="PF13614">
    <property type="entry name" value="AAA_31"/>
    <property type="match status" value="1"/>
</dbReference>
<organism evidence="9 10">
    <name type="scientific">Holtiella tumoricola</name>
    <dbReference type="NCBI Taxonomy" id="3018743"/>
    <lineage>
        <taxon>Bacteria</taxon>
        <taxon>Bacillati</taxon>
        <taxon>Bacillota</taxon>
        <taxon>Clostridia</taxon>
        <taxon>Lachnospirales</taxon>
        <taxon>Cellulosilyticaceae</taxon>
        <taxon>Holtiella</taxon>
    </lineage>
</organism>
<dbReference type="InterPro" id="IPR027417">
    <property type="entry name" value="P-loop_NTPase"/>
</dbReference>
<keyword evidence="2" id="KW-1003">Cell membrane</keyword>
<keyword evidence="6" id="KW-0418">Kinase</keyword>
<feature type="transmembrane region" description="Helical" evidence="7">
    <location>
        <begin position="231"/>
        <end position="248"/>
    </location>
</feature>
<dbReference type="CDD" id="cd13128">
    <property type="entry name" value="MATE_Wzx_like"/>
    <property type="match status" value="1"/>
</dbReference>
<dbReference type="PANTHER" id="PTHR30250:SF11">
    <property type="entry name" value="O-ANTIGEN TRANSPORTER-RELATED"/>
    <property type="match status" value="1"/>
</dbReference>
<dbReference type="InterPro" id="IPR005702">
    <property type="entry name" value="Wzc-like_C"/>
</dbReference>
<dbReference type="GO" id="GO:0005886">
    <property type="term" value="C:plasma membrane"/>
    <property type="evidence" value="ECO:0007669"/>
    <property type="project" value="UniProtKB-SubCell"/>
</dbReference>
<keyword evidence="3 7" id="KW-0812">Transmembrane</keyword>
<keyword evidence="10" id="KW-1185">Reference proteome</keyword>
<feature type="transmembrane region" description="Helical" evidence="7">
    <location>
        <begin position="436"/>
        <end position="452"/>
    </location>
</feature>
<reference evidence="9" key="1">
    <citation type="journal article" date="2023" name="Int. J. Syst. Evol. Microbiol.">
        <title>&lt;i&gt;Holtiella tumoricola&lt;/i&gt; gen. nov. sp. nov., isolated from a human clinical sample.</title>
        <authorList>
            <person name="Allen-Vercoe E."/>
            <person name="Daigneault M.C."/>
            <person name="Vancuren S.J."/>
            <person name="Cochrane K."/>
            <person name="O'Neal L.L."/>
            <person name="Sankaranarayanan K."/>
            <person name="Lawson P.A."/>
        </authorList>
    </citation>
    <scope>NUCLEOTIDE SEQUENCE</scope>
    <source>
        <strain evidence="9">CC70A</strain>
    </source>
</reference>
<feature type="transmembrane region" description="Helical" evidence="7">
    <location>
        <begin position="169"/>
        <end position="192"/>
    </location>
</feature>
<dbReference type="NCBIfam" id="TIGR01007">
    <property type="entry name" value="eps_fam"/>
    <property type="match status" value="1"/>
</dbReference>
<gene>
    <name evidence="9" type="ORF">PBV87_07305</name>
</gene>
<dbReference type="GO" id="GO:0004715">
    <property type="term" value="F:non-membrane spanning protein tyrosine kinase activity"/>
    <property type="evidence" value="ECO:0007669"/>
    <property type="project" value="UniProtKB-EC"/>
</dbReference>
<feature type="transmembrane region" description="Helical" evidence="7">
    <location>
        <begin position="382"/>
        <end position="399"/>
    </location>
</feature>
<dbReference type="PANTHER" id="PTHR30250">
    <property type="entry name" value="PST FAMILY PREDICTED COLANIC ACID TRANSPORTER"/>
    <property type="match status" value="1"/>
</dbReference>
<comment type="caution">
    <text evidence="9">The sequence shown here is derived from an EMBL/GenBank/DDBJ whole genome shotgun (WGS) entry which is preliminary data.</text>
</comment>
<evidence type="ECO:0000256" key="2">
    <source>
        <dbReference type="ARBA" id="ARBA00022475"/>
    </source>
</evidence>
<dbReference type="InterPro" id="IPR050833">
    <property type="entry name" value="Poly_Biosynth_Transport"/>
</dbReference>
<evidence type="ECO:0000256" key="1">
    <source>
        <dbReference type="ARBA" id="ARBA00004651"/>
    </source>
</evidence>
<evidence type="ECO:0000259" key="8">
    <source>
        <dbReference type="Pfam" id="PF13614"/>
    </source>
</evidence>
<proteinExistence type="predicted"/>
<keyword evidence="4 7" id="KW-1133">Transmembrane helix</keyword>
<sequence>MESDYGLFKNTLYFGIANIGSRLIYVILTPLYAYALTAEEYGLSDLIQSTVLFCMPLFTIQISSSVMRFAMDKNYERGSIFRTAIKILFLSTVLVGGLTGGIVTFMNLSPYYFFLPILYFFSAAQEIFSQFCKANDKVFLFAIEGILSASTLLVFNALFLLVFKMGVLGYMLAIVISNIISLVFLTIGGKLVKYYKIGKKDRALTYEMIRYSLPLVPSKISWWIMSLSDRYIIGAICGVAMSGMYAIAYKISGILDVFVNIFIQAWQISIIKRYENKDENSSVYCSDIFHKYTALIFIAAACLIIFIKPLAKILFTSSFFEAWKYVPLLIVAILFSSIQNFFGSIYTAAKASSKVFYSTLVGALINLILNFCLIPIWNVYGAIISTCISYMIVAFYRMIDSRRYIIVNVSYMKISYSTLLLIAQAINISAEYPYKYFIHFVLFTLLILTYRTEIKTVIKATLDFLERHCPLLKRHNKVDIRRGIMKKSNQYAILQPNTEDEIKEAYKMVMMNIQHLLVEELGKKIVICSANPQEGKTTTCMNLAITFAEAGKKVIIIDGNFRESMLSTLFNQDTSVGLSNLLNNEVALQDVIKATSYPNLNFISTGYIPSNTLELLNSHELNQVLRTLSYQYMYIFIDTPALDYAVDGVIWATKASGVIIVGKQNQTSYQSIEEVVEKLQKMDTKILGTIINEVDVPSHKNFSFSRASKNIKIGSEEE</sequence>
<dbReference type="Gene3D" id="3.40.50.300">
    <property type="entry name" value="P-loop containing nucleotide triphosphate hydrolases"/>
    <property type="match status" value="1"/>
</dbReference>
<keyword evidence="9" id="KW-0808">Transferase</keyword>
<evidence type="ECO:0000313" key="9">
    <source>
        <dbReference type="EMBL" id="MDA3731285.1"/>
    </source>
</evidence>
<evidence type="ECO:0000313" key="10">
    <source>
        <dbReference type="Proteomes" id="UP001169242"/>
    </source>
</evidence>
<feature type="transmembrane region" description="Helical" evidence="7">
    <location>
        <begin position="355"/>
        <end position="376"/>
    </location>
</feature>
<feature type="transmembrane region" description="Helical" evidence="7">
    <location>
        <begin position="87"/>
        <end position="105"/>
    </location>
</feature>
<dbReference type="AlphaFoldDB" id="A0AA42J0B7"/>
<dbReference type="CDD" id="cd05387">
    <property type="entry name" value="BY-kinase"/>
    <property type="match status" value="1"/>
</dbReference>
<dbReference type="Pfam" id="PF01943">
    <property type="entry name" value="Polysacc_synt"/>
    <property type="match status" value="1"/>
</dbReference>
<dbReference type="InterPro" id="IPR002797">
    <property type="entry name" value="Polysacc_synth"/>
</dbReference>
<dbReference type="InterPro" id="IPR025669">
    <property type="entry name" value="AAA_dom"/>
</dbReference>
<dbReference type="Proteomes" id="UP001169242">
    <property type="component" value="Unassembled WGS sequence"/>
</dbReference>
<feature type="transmembrane region" description="Helical" evidence="7">
    <location>
        <begin position="292"/>
        <end position="311"/>
    </location>
</feature>
<evidence type="ECO:0000256" key="3">
    <source>
        <dbReference type="ARBA" id="ARBA00022692"/>
    </source>
</evidence>
<dbReference type="SUPFAM" id="SSF52540">
    <property type="entry name" value="P-loop containing nucleoside triphosphate hydrolases"/>
    <property type="match status" value="1"/>
</dbReference>
<dbReference type="EC" id="2.7.10.2" evidence="9"/>
<keyword evidence="6" id="KW-0829">Tyrosine-protein kinase</keyword>
<feature type="transmembrane region" description="Helical" evidence="7">
    <location>
        <begin position="323"/>
        <end position="343"/>
    </location>
</feature>
<feature type="transmembrane region" description="Helical" evidence="7">
    <location>
        <begin position="140"/>
        <end position="163"/>
    </location>
</feature>
<protein>
    <submittedName>
        <fullName evidence="9">Polysaccharide biosynthesis tyrosine autokinase</fullName>
        <ecNumber evidence="9">2.7.10.2</ecNumber>
    </submittedName>
</protein>
<evidence type="ECO:0000256" key="4">
    <source>
        <dbReference type="ARBA" id="ARBA00022989"/>
    </source>
</evidence>
<accession>A0AA42J0B7</accession>